<dbReference type="Proteomes" id="UP000429211">
    <property type="component" value="Unassembled WGS sequence"/>
</dbReference>
<dbReference type="EMBL" id="WDPD01000002">
    <property type="protein sequence ID" value="KAB7462042.1"/>
    <property type="molecule type" value="Genomic_DNA"/>
</dbReference>
<protein>
    <submittedName>
        <fullName evidence="3">Uncharacterized protein</fullName>
    </submittedName>
</protein>
<keyword evidence="1" id="KW-0812">Transmembrane</keyword>
<keyword evidence="1" id="KW-1133">Transmembrane helix</keyword>
<feature type="transmembrane region" description="Helical" evidence="1">
    <location>
        <begin position="6"/>
        <end position="26"/>
    </location>
</feature>
<accession>A0A6N2S109</accession>
<dbReference type="AlphaFoldDB" id="A0A6N2S109"/>
<name>A0A6N2S109_9BIFI</name>
<dbReference type="EMBL" id="CACRSP010000003">
    <property type="protein sequence ID" value="VYS86967.1"/>
    <property type="molecule type" value="Genomic_DNA"/>
</dbReference>
<gene>
    <name evidence="3" type="ORF">BDLFYP24_01274</name>
    <name evidence="2" type="ORF">GBB04_03445</name>
</gene>
<proteinExistence type="predicted"/>
<keyword evidence="1" id="KW-0472">Membrane</keyword>
<reference evidence="2 4" key="1">
    <citation type="journal article" date="2019" name="Nat. Med.">
        <title>A library of human gut bacterial isolates paired with longitudinal multiomics data enables mechanistic microbiome research.</title>
        <authorList>
            <person name="Poyet M."/>
            <person name="Groussin M."/>
            <person name="Gibbons S.M."/>
            <person name="Avila-Pacheco J."/>
            <person name="Jiang X."/>
            <person name="Kearney S.M."/>
            <person name="Perrotta A.R."/>
            <person name="Berdy B."/>
            <person name="Zhao S."/>
            <person name="Lieberman T.D."/>
            <person name="Swanson P.K."/>
            <person name="Smith M."/>
            <person name="Roesemann S."/>
            <person name="Alexander J.E."/>
            <person name="Rich S.A."/>
            <person name="Livny J."/>
            <person name="Vlamakis H."/>
            <person name="Clish C."/>
            <person name="Bullock K."/>
            <person name="Deik A."/>
            <person name="Scott J."/>
            <person name="Pierce K.A."/>
            <person name="Xavier R.J."/>
            <person name="Alm E.J."/>
        </authorList>
    </citation>
    <scope>NUCLEOTIDE SEQUENCE [LARGE SCALE GENOMIC DNA]</scope>
    <source>
        <strain evidence="2 4">BIOML-A2</strain>
    </source>
</reference>
<reference evidence="3" key="2">
    <citation type="submission" date="2019-11" db="EMBL/GenBank/DDBJ databases">
        <authorList>
            <person name="Feng L."/>
        </authorList>
    </citation>
    <scope>NUCLEOTIDE SEQUENCE</scope>
    <source>
        <strain evidence="3">BdentiumLFYP24</strain>
    </source>
</reference>
<evidence type="ECO:0000256" key="1">
    <source>
        <dbReference type="SAM" id="Phobius"/>
    </source>
</evidence>
<evidence type="ECO:0000313" key="2">
    <source>
        <dbReference type="EMBL" id="KAB7462042.1"/>
    </source>
</evidence>
<feature type="transmembrane region" description="Helical" evidence="1">
    <location>
        <begin position="82"/>
        <end position="106"/>
    </location>
</feature>
<evidence type="ECO:0000313" key="3">
    <source>
        <dbReference type="EMBL" id="VYS86967.1"/>
    </source>
</evidence>
<feature type="transmembrane region" description="Helical" evidence="1">
    <location>
        <begin position="38"/>
        <end position="62"/>
    </location>
</feature>
<evidence type="ECO:0000313" key="4">
    <source>
        <dbReference type="Proteomes" id="UP000429211"/>
    </source>
</evidence>
<sequence>MYDKIPGLLYSTGALFTIVSWVFILFSRNIHPKNKKILILRLSIIWMLFFASSVLMLVSNLFFDVCAGFLDPDVLDFYNQRFIRLAPAATCVMNFCVSTYCSMNLVKEYTRIK</sequence>
<organism evidence="3">
    <name type="scientific">Bifidobacterium dentium</name>
    <dbReference type="NCBI Taxonomy" id="1689"/>
    <lineage>
        <taxon>Bacteria</taxon>
        <taxon>Bacillati</taxon>
        <taxon>Actinomycetota</taxon>
        <taxon>Actinomycetes</taxon>
        <taxon>Bifidobacteriales</taxon>
        <taxon>Bifidobacteriaceae</taxon>
        <taxon>Bifidobacterium</taxon>
    </lineage>
</organism>